<dbReference type="InterPro" id="IPR051512">
    <property type="entry name" value="Inactive_Rhomboid"/>
</dbReference>
<keyword evidence="5 7" id="KW-1133">Transmembrane helix</keyword>
<feature type="transmembrane region" description="Helical" evidence="7">
    <location>
        <begin position="206"/>
        <end position="226"/>
    </location>
</feature>
<protein>
    <submittedName>
        <fullName evidence="11">Rhomboid domain-containing protein</fullName>
    </submittedName>
</protein>
<dbReference type="GO" id="GO:0050708">
    <property type="term" value="P:regulation of protein secretion"/>
    <property type="evidence" value="ECO:0007669"/>
    <property type="project" value="TreeGrafter"/>
</dbReference>
<keyword evidence="4" id="KW-0256">Endoplasmic reticulum</keyword>
<sequence length="449" mass="50108">MQRAYTPTYGAHSIDEHPCCCLFNRQSKCYQTQKQYCSGVDTEWLKIPDNLYNSSTASVPTDRIETPDSVEIRPTDESGIRVSRVKLGPVCGLDPEFCLSPRSSPLMPWSTNDVTKWPVCEHSRKLSLNEAEARHMTCEVTARPCCLGIRGGCILTTKEHCDFVHGTYNEKAALCSQVNCLENTCGMLPFGNGLYPDQFYRVLTALFVHEGILQLGVTVFIQLTFVRSLEKFIGWARVMFVYLLSGSVGNFLAAYFQPYQIGTGPMACFVALISLRLVIQLFYTQPVIGLRLGLCKSAFILLGFFICGFLPWFDNFAHLGGLISGVLSSFVLLPYPRLCAPILPELDCGAKTSRHSPTTPISATFSHSSSSAHSTITTTPLRPHRVPIELICFALWLVFAFGLIFLFYLGGVFRCEWCSYFTCVPIAKHLCDSFRPYVDAPDVCSTQTW</sequence>
<dbReference type="Proteomes" id="UP000272942">
    <property type="component" value="Unassembled WGS sequence"/>
</dbReference>
<evidence type="ECO:0000256" key="3">
    <source>
        <dbReference type="ARBA" id="ARBA00022692"/>
    </source>
</evidence>
<dbReference type="WBParaSite" id="ECPE_0000808301-mRNA-1">
    <property type="protein sequence ID" value="ECPE_0000808301-mRNA-1"/>
    <property type="gene ID" value="ECPE_0000808301"/>
</dbReference>
<feature type="transmembrane region" description="Helical" evidence="7">
    <location>
        <begin position="238"/>
        <end position="256"/>
    </location>
</feature>
<comment type="subcellular location">
    <subcellularLocation>
        <location evidence="1">Endoplasmic reticulum membrane</location>
        <topology evidence="1">Multi-pass membrane protein</topology>
    </subcellularLocation>
</comment>
<reference evidence="9 10" key="2">
    <citation type="submission" date="2018-11" db="EMBL/GenBank/DDBJ databases">
        <authorList>
            <consortium name="Pathogen Informatics"/>
        </authorList>
    </citation>
    <scope>NUCLEOTIDE SEQUENCE [LARGE SCALE GENOMIC DNA]</scope>
    <source>
        <strain evidence="9 10">Egypt</strain>
    </source>
</reference>
<keyword evidence="3 7" id="KW-0812">Transmembrane</keyword>
<keyword evidence="6 7" id="KW-0472">Membrane</keyword>
<evidence type="ECO:0000256" key="1">
    <source>
        <dbReference type="ARBA" id="ARBA00004477"/>
    </source>
</evidence>
<accession>A0A183AM76</accession>
<proteinExistence type="inferred from homology"/>
<evidence type="ECO:0000313" key="9">
    <source>
        <dbReference type="EMBL" id="VDP82689.1"/>
    </source>
</evidence>
<dbReference type="AlphaFoldDB" id="A0A183AM76"/>
<dbReference type="InterPro" id="IPR022764">
    <property type="entry name" value="Peptidase_S54_rhomboid_dom"/>
</dbReference>
<dbReference type="InterPro" id="IPR035952">
    <property type="entry name" value="Rhomboid-like_sf"/>
</dbReference>
<evidence type="ECO:0000256" key="4">
    <source>
        <dbReference type="ARBA" id="ARBA00022824"/>
    </source>
</evidence>
<dbReference type="PANTHER" id="PTHR45965:SF3">
    <property type="entry name" value="INACTIVE RHOMBOID PROTEIN 1"/>
    <property type="match status" value="1"/>
</dbReference>
<evidence type="ECO:0000256" key="6">
    <source>
        <dbReference type="ARBA" id="ARBA00023136"/>
    </source>
</evidence>
<name>A0A183AM76_9TREM</name>
<evidence type="ECO:0000259" key="8">
    <source>
        <dbReference type="Pfam" id="PF01694"/>
    </source>
</evidence>
<dbReference type="EMBL" id="UZAN01045475">
    <property type="protein sequence ID" value="VDP82689.1"/>
    <property type="molecule type" value="Genomic_DNA"/>
</dbReference>
<dbReference type="GO" id="GO:0005789">
    <property type="term" value="C:endoplasmic reticulum membrane"/>
    <property type="evidence" value="ECO:0007669"/>
    <property type="project" value="UniProtKB-SubCell"/>
</dbReference>
<dbReference type="Gene3D" id="1.20.1540.10">
    <property type="entry name" value="Rhomboid-like"/>
    <property type="match status" value="1"/>
</dbReference>
<evidence type="ECO:0000256" key="7">
    <source>
        <dbReference type="SAM" id="Phobius"/>
    </source>
</evidence>
<evidence type="ECO:0000256" key="5">
    <source>
        <dbReference type="ARBA" id="ARBA00022989"/>
    </source>
</evidence>
<comment type="similarity">
    <text evidence="2">Belongs to the peptidase S54 family.</text>
</comment>
<feature type="transmembrane region" description="Helical" evidence="7">
    <location>
        <begin position="390"/>
        <end position="413"/>
    </location>
</feature>
<organism evidence="11">
    <name type="scientific">Echinostoma caproni</name>
    <dbReference type="NCBI Taxonomy" id="27848"/>
    <lineage>
        <taxon>Eukaryota</taxon>
        <taxon>Metazoa</taxon>
        <taxon>Spiralia</taxon>
        <taxon>Lophotrochozoa</taxon>
        <taxon>Platyhelminthes</taxon>
        <taxon>Trematoda</taxon>
        <taxon>Digenea</taxon>
        <taxon>Plagiorchiida</taxon>
        <taxon>Echinostomata</taxon>
        <taxon>Echinostomatoidea</taxon>
        <taxon>Echinostomatidae</taxon>
        <taxon>Echinostoma</taxon>
    </lineage>
</organism>
<dbReference type="Pfam" id="PF01694">
    <property type="entry name" value="Rhomboid"/>
    <property type="match status" value="1"/>
</dbReference>
<feature type="transmembrane region" description="Helical" evidence="7">
    <location>
        <begin position="294"/>
        <end position="313"/>
    </location>
</feature>
<evidence type="ECO:0000256" key="2">
    <source>
        <dbReference type="ARBA" id="ARBA00009045"/>
    </source>
</evidence>
<keyword evidence="10" id="KW-1185">Reference proteome</keyword>
<reference evidence="11" key="1">
    <citation type="submission" date="2016-06" db="UniProtKB">
        <authorList>
            <consortium name="WormBaseParasite"/>
        </authorList>
    </citation>
    <scope>IDENTIFICATION</scope>
</reference>
<dbReference type="GO" id="GO:0042058">
    <property type="term" value="P:regulation of epidermal growth factor receptor signaling pathway"/>
    <property type="evidence" value="ECO:0007669"/>
    <property type="project" value="TreeGrafter"/>
</dbReference>
<dbReference type="OrthoDB" id="2146116at2759"/>
<feature type="transmembrane region" description="Helical" evidence="7">
    <location>
        <begin position="262"/>
        <end position="282"/>
    </location>
</feature>
<evidence type="ECO:0000313" key="10">
    <source>
        <dbReference type="Proteomes" id="UP000272942"/>
    </source>
</evidence>
<dbReference type="PANTHER" id="PTHR45965">
    <property type="entry name" value="INACTIVE RHOMBOID PROTEIN"/>
    <property type="match status" value="1"/>
</dbReference>
<dbReference type="SUPFAM" id="SSF144091">
    <property type="entry name" value="Rhomboid-like"/>
    <property type="match status" value="1"/>
</dbReference>
<evidence type="ECO:0000313" key="11">
    <source>
        <dbReference type="WBParaSite" id="ECPE_0000808301-mRNA-1"/>
    </source>
</evidence>
<feature type="domain" description="Peptidase S54 rhomboid" evidence="8">
    <location>
        <begin position="197"/>
        <end position="334"/>
    </location>
</feature>
<gene>
    <name evidence="9" type="ORF">ECPE_LOCUS8061</name>
</gene>
<dbReference type="GO" id="GO:0004252">
    <property type="term" value="F:serine-type endopeptidase activity"/>
    <property type="evidence" value="ECO:0007669"/>
    <property type="project" value="InterPro"/>
</dbReference>